<dbReference type="PANTHER" id="PTHR34353">
    <property type="entry name" value="CRISPR-ASSOCIATED ENDONUCLEASE CAS1 1"/>
    <property type="match status" value="1"/>
</dbReference>
<protein>
    <submittedName>
        <fullName evidence="10">CRISPR-associated endonuclease Cas1</fullName>
    </submittedName>
</protein>
<dbReference type="GO" id="GO:0004519">
    <property type="term" value="F:endonuclease activity"/>
    <property type="evidence" value="ECO:0007669"/>
    <property type="project" value="UniProtKB-KW"/>
</dbReference>
<dbReference type="NCBIfam" id="TIGR00287">
    <property type="entry name" value="cas1"/>
    <property type="match status" value="1"/>
</dbReference>
<name>A0A4Q2UQV9_9BACT</name>
<dbReference type="Pfam" id="PF01867">
    <property type="entry name" value="Cas_Cas1"/>
    <property type="match status" value="1"/>
</dbReference>
<evidence type="ECO:0000256" key="3">
    <source>
        <dbReference type="ARBA" id="ARBA00022759"/>
    </source>
</evidence>
<evidence type="ECO:0000256" key="1">
    <source>
        <dbReference type="ARBA" id="ARBA00022722"/>
    </source>
</evidence>
<dbReference type="GO" id="GO:0051607">
    <property type="term" value="P:defense response to virus"/>
    <property type="evidence" value="ECO:0007669"/>
    <property type="project" value="UniProtKB-KW"/>
</dbReference>
<evidence type="ECO:0000256" key="8">
    <source>
        <dbReference type="ARBA" id="ARBA00023211"/>
    </source>
</evidence>
<evidence type="ECO:0000256" key="2">
    <source>
        <dbReference type="ARBA" id="ARBA00022723"/>
    </source>
</evidence>
<keyword evidence="1" id="KW-0540">Nuclease</keyword>
<dbReference type="AlphaFoldDB" id="A0A4Q2UQV9"/>
<comment type="caution">
    <text evidence="10">The sequence shown here is derived from an EMBL/GenBank/DDBJ whole genome shotgun (WGS) entry which is preliminary data.</text>
</comment>
<evidence type="ECO:0000256" key="5">
    <source>
        <dbReference type="ARBA" id="ARBA00022842"/>
    </source>
</evidence>
<dbReference type="RefSeq" id="WP_129601268.1">
    <property type="nucleotide sequence ID" value="NZ_SBLB01000002.1"/>
</dbReference>
<reference evidence="10 11" key="1">
    <citation type="submission" date="2019-01" db="EMBL/GenBank/DDBJ databases">
        <title>Spirosoma flava sp. nov., a propanil-degrading bacterium isolated from herbicide-contaminated soil.</title>
        <authorList>
            <person name="Zhang L."/>
            <person name="Jiang J.-D."/>
        </authorList>
    </citation>
    <scope>NUCLEOTIDE SEQUENCE [LARGE SCALE GENOMIC DNA]</scope>
    <source>
        <strain evidence="10 11">TY50</strain>
    </source>
</reference>
<dbReference type="GO" id="GO:0043571">
    <property type="term" value="P:maintenance of CRISPR repeat elements"/>
    <property type="evidence" value="ECO:0007669"/>
    <property type="project" value="InterPro"/>
</dbReference>
<organism evidence="10 11">
    <name type="scientific">Spirosoma sordidisoli</name>
    <dbReference type="NCBI Taxonomy" id="2502893"/>
    <lineage>
        <taxon>Bacteria</taxon>
        <taxon>Pseudomonadati</taxon>
        <taxon>Bacteroidota</taxon>
        <taxon>Cytophagia</taxon>
        <taxon>Cytophagales</taxon>
        <taxon>Cytophagaceae</taxon>
        <taxon>Spirosoma</taxon>
    </lineage>
</organism>
<dbReference type="GO" id="GO:0003677">
    <property type="term" value="F:DNA binding"/>
    <property type="evidence" value="ECO:0007669"/>
    <property type="project" value="UniProtKB-KW"/>
</dbReference>
<keyword evidence="6" id="KW-0051">Antiviral defense</keyword>
<dbReference type="InterPro" id="IPR042206">
    <property type="entry name" value="CRISPR-assoc_Cas1_C"/>
</dbReference>
<proteinExistence type="predicted"/>
<dbReference type="GO" id="GO:0046872">
    <property type="term" value="F:metal ion binding"/>
    <property type="evidence" value="ECO:0007669"/>
    <property type="project" value="UniProtKB-KW"/>
</dbReference>
<evidence type="ECO:0000313" key="11">
    <source>
        <dbReference type="Proteomes" id="UP000290407"/>
    </source>
</evidence>
<dbReference type="InterPro" id="IPR002729">
    <property type="entry name" value="CRISPR-assoc_Cas1"/>
</dbReference>
<dbReference type="Proteomes" id="UP000290407">
    <property type="component" value="Unassembled WGS sequence"/>
</dbReference>
<keyword evidence="5" id="KW-0460">Magnesium</keyword>
<comment type="subunit">
    <text evidence="9">Homodimer, forms a heterotetramer with a Cas2 homodimer.</text>
</comment>
<evidence type="ECO:0000256" key="4">
    <source>
        <dbReference type="ARBA" id="ARBA00022801"/>
    </source>
</evidence>
<keyword evidence="4" id="KW-0378">Hydrolase</keyword>
<evidence type="ECO:0000256" key="7">
    <source>
        <dbReference type="ARBA" id="ARBA00023125"/>
    </source>
</evidence>
<dbReference type="InterPro" id="IPR050646">
    <property type="entry name" value="Cas1"/>
</dbReference>
<dbReference type="GO" id="GO:0016787">
    <property type="term" value="F:hydrolase activity"/>
    <property type="evidence" value="ECO:0007669"/>
    <property type="project" value="UniProtKB-KW"/>
</dbReference>
<evidence type="ECO:0000313" key="10">
    <source>
        <dbReference type="EMBL" id="RYC70040.1"/>
    </source>
</evidence>
<gene>
    <name evidence="10" type="primary">cas1</name>
    <name evidence="10" type="ORF">EQG79_09220</name>
</gene>
<keyword evidence="2" id="KW-0479">Metal-binding</keyword>
<keyword evidence="7" id="KW-0238">DNA-binding</keyword>
<keyword evidence="3 10" id="KW-0255">Endonuclease</keyword>
<keyword evidence="8" id="KW-0464">Manganese</keyword>
<dbReference type="CDD" id="cd09634">
    <property type="entry name" value="Cas1_I-II-III"/>
    <property type="match status" value="1"/>
</dbReference>
<evidence type="ECO:0000256" key="9">
    <source>
        <dbReference type="ARBA" id="ARBA00038592"/>
    </source>
</evidence>
<keyword evidence="11" id="KW-1185">Reference proteome</keyword>
<accession>A0A4Q2UQV9</accession>
<sequence length="226" mass="25424">MFALKAGQQVEVLRHLTNRRSAAAEAAEQAIRQLTAPEPLLPTDQLTLPLARVRSTLLGKEGSQARAYWQAVAAALPEAMGFEQRTRRPATDSFNAALNYLYGMLYTLVENALLAAGLDPYLGLFHVDEHTAPTLAFDLIEPFRPWADRMLIDLCLDGLWQADFTDTKPEGGVYLNRAGKRFLIPRWNEYLTGREPFHTYQVSRTGSIYRYASALRQKIDLFPLPA</sequence>
<dbReference type="Gene3D" id="1.20.120.920">
    <property type="entry name" value="CRISPR-associated endonuclease Cas1, C-terminal domain"/>
    <property type="match status" value="1"/>
</dbReference>
<dbReference type="EMBL" id="SBLB01000002">
    <property type="protein sequence ID" value="RYC70040.1"/>
    <property type="molecule type" value="Genomic_DNA"/>
</dbReference>
<evidence type="ECO:0000256" key="6">
    <source>
        <dbReference type="ARBA" id="ARBA00023118"/>
    </source>
</evidence>
<dbReference type="PANTHER" id="PTHR34353:SF2">
    <property type="entry name" value="CRISPR-ASSOCIATED ENDONUCLEASE CAS1 1"/>
    <property type="match status" value="1"/>
</dbReference>